<protein>
    <submittedName>
        <fullName evidence="2">Uncharacterized protein</fullName>
    </submittedName>
</protein>
<dbReference type="AlphaFoldDB" id="A0A2P2NK20"/>
<dbReference type="EMBL" id="GGEC01062256">
    <property type="protein sequence ID" value="MBX42740.1"/>
    <property type="molecule type" value="Transcribed_RNA"/>
</dbReference>
<feature type="compositionally biased region" description="Basic and acidic residues" evidence="1">
    <location>
        <begin position="9"/>
        <end position="28"/>
    </location>
</feature>
<evidence type="ECO:0000313" key="2">
    <source>
        <dbReference type="EMBL" id="MBX42740.1"/>
    </source>
</evidence>
<name>A0A2P2NK20_RHIMU</name>
<proteinExistence type="predicted"/>
<evidence type="ECO:0000256" key="1">
    <source>
        <dbReference type="SAM" id="MobiDB-lite"/>
    </source>
</evidence>
<feature type="region of interest" description="Disordered" evidence="1">
    <location>
        <begin position="1"/>
        <end position="28"/>
    </location>
</feature>
<reference evidence="2" key="1">
    <citation type="submission" date="2018-02" db="EMBL/GenBank/DDBJ databases">
        <title>Rhizophora mucronata_Transcriptome.</title>
        <authorList>
            <person name="Meera S.P."/>
            <person name="Sreeshan A."/>
            <person name="Augustine A."/>
        </authorList>
    </citation>
    <scope>NUCLEOTIDE SEQUENCE</scope>
    <source>
        <tissue evidence="2">Leaf</tissue>
    </source>
</reference>
<organism evidence="2">
    <name type="scientific">Rhizophora mucronata</name>
    <name type="common">Asiatic mangrove</name>
    <dbReference type="NCBI Taxonomy" id="61149"/>
    <lineage>
        <taxon>Eukaryota</taxon>
        <taxon>Viridiplantae</taxon>
        <taxon>Streptophyta</taxon>
        <taxon>Embryophyta</taxon>
        <taxon>Tracheophyta</taxon>
        <taxon>Spermatophyta</taxon>
        <taxon>Magnoliopsida</taxon>
        <taxon>eudicotyledons</taxon>
        <taxon>Gunneridae</taxon>
        <taxon>Pentapetalae</taxon>
        <taxon>rosids</taxon>
        <taxon>fabids</taxon>
        <taxon>Malpighiales</taxon>
        <taxon>Rhizophoraceae</taxon>
        <taxon>Rhizophora</taxon>
    </lineage>
</organism>
<sequence>MLSSGDADAGERDSAQPHARAESTQREG</sequence>
<accession>A0A2P2NK20</accession>